<accession>Q65W86</accession>
<organism evidence="1 2">
    <name type="scientific">Mannheimia succiniciproducens (strain KCTC 0769BP / MBEL55E)</name>
    <dbReference type="NCBI Taxonomy" id="221988"/>
    <lineage>
        <taxon>Bacteria</taxon>
        <taxon>Pseudomonadati</taxon>
        <taxon>Pseudomonadota</taxon>
        <taxon>Gammaproteobacteria</taxon>
        <taxon>Pasteurellales</taxon>
        <taxon>Pasteurellaceae</taxon>
        <taxon>Basfia</taxon>
    </lineage>
</organism>
<sequence length="35" mass="4212">MMKKVITYLKTLMIEKTSLDQLKAFYLRFKFTAPI</sequence>
<reference evidence="1 2" key="1">
    <citation type="journal article" date="2004" name="Nat. Biotechnol.">
        <title>The genome sequence of the capnophilic rumen bacterium Mannheimia succiniciproducens.</title>
        <authorList>
            <person name="Hong S.H."/>
            <person name="Kim J.S."/>
            <person name="Lee S.Y."/>
            <person name="In Y.H."/>
            <person name="Choi S.S."/>
            <person name="Rih J.-K."/>
            <person name="Kim C.H."/>
            <person name="Jeong H."/>
            <person name="Hur C.G."/>
            <person name="Kim J.J."/>
        </authorList>
    </citation>
    <scope>NUCLEOTIDE SEQUENCE [LARGE SCALE GENOMIC DNA]</scope>
    <source>
        <strain evidence="2">KCTC 0769BP / MBEL55E</strain>
    </source>
</reference>
<gene>
    <name evidence="1" type="ordered locus">MS0167</name>
</gene>
<protein>
    <submittedName>
        <fullName evidence="1">Uncharacterized protein</fullName>
    </submittedName>
</protein>
<dbReference type="EMBL" id="AE016827">
    <property type="protein sequence ID" value="AAU36774.1"/>
    <property type="molecule type" value="Genomic_DNA"/>
</dbReference>
<dbReference type="AlphaFoldDB" id="Q65W86"/>
<dbReference type="HOGENOM" id="CLU_3365748_0_0_6"/>
<dbReference type="Proteomes" id="UP000000607">
    <property type="component" value="Chromosome"/>
</dbReference>
<name>Q65W86_MANSM</name>
<dbReference type="KEGG" id="msu:MS0167"/>
<evidence type="ECO:0000313" key="2">
    <source>
        <dbReference type="Proteomes" id="UP000000607"/>
    </source>
</evidence>
<proteinExistence type="predicted"/>
<keyword evidence="2" id="KW-1185">Reference proteome</keyword>
<evidence type="ECO:0000313" key="1">
    <source>
        <dbReference type="EMBL" id="AAU36774.1"/>
    </source>
</evidence>